<proteinExistence type="predicted"/>
<dbReference type="PANTHER" id="PTHR10322">
    <property type="entry name" value="DNA POLYMERASE CATALYTIC SUBUNIT"/>
    <property type="match status" value="1"/>
</dbReference>
<evidence type="ECO:0000256" key="5">
    <source>
        <dbReference type="ARBA" id="ARBA00023125"/>
    </source>
</evidence>
<dbReference type="EC" id="2.7.7.7" evidence="1"/>
<reference evidence="8" key="1">
    <citation type="journal article" date="2015" name="Nature">
        <title>Complex archaea that bridge the gap between prokaryotes and eukaryotes.</title>
        <authorList>
            <person name="Spang A."/>
            <person name="Saw J.H."/>
            <person name="Jorgensen S.L."/>
            <person name="Zaremba-Niedzwiedzka K."/>
            <person name="Martijn J."/>
            <person name="Lind A.E."/>
            <person name="van Eijk R."/>
            <person name="Schleper C."/>
            <person name="Guy L."/>
            <person name="Ettema T.J."/>
        </authorList>
    </citation>
    <scope>NUCLEOTIDE SEQUENCE</scope>
</reference>
<dbReference type="InterPro" id="IPR043502">
    <property type="entry name" value="DNA/RNA_pol_sf"/>
</dbReference>
<dbReference type="GO" id="GO:0003677">
    <property type="term" value="F:DNA binding"/>
    <property type="evidence" value="ECO:0007669"/>
    <property type="project" value="UniProtKB-KW"/>
</dbReference>
<evidence type="ECO:0000256" key="3">
    <source>
        <dbReference type="ARBA" id="ARBA00022695"/>
    </source>
</evidence>
<dbReference type="InterPro" id="IPR006134">
    <property type="entry name" value="DNA-dir_DNA_pol_B_multi_dom"/>
</dbReference>
<dbReference type="InterPro" id="IPR050240">
    <property type="entry name" value="DNA_pol_type-B"/>
</dbReference>
<sequence length="589" mass="68058">QVAQKYYDFRGGRLADWMAFFTDFEKIDKKGKQPVYYWLNDLDFELDYNLIDVWGLVELDKKFDMSGKQRGRCDVALSPLEDGIMASKLHDHAKLTIYQDQYAFDTKYYSPDHRREPQKGKEQIGEKFTLTLRDLEKAGKGEGEHYGSLLDIHKVGGYVKDIQPGVYTDVVVIDFTKYYPNMIKSCNAGILSLIDLLIEDKLTITDNEGNVYYKKDIIETPVAFFRKDVKSLNSIIFDMWLERRLKAQAKLKAYLKEFKTTKSDEYLRLWVEQFNLKNFMNAYFGILGLPIDRGYNKLAFNACTMSCQDVIRMCLIKIIAKKYTVIGGDTDSLFVKLKSKSHKDQIAEAEGLCDYLNEIIDEYLAEVYNVLENTISIGVETISDKVYVDVPKHYIKRNWYVDGQILDKPELEIKGMDLKKRATSQVAADLQTKLANCLFYEKDPLEVITEYLIKLDKTLEEKEWDYVCKRAPLQQRLDKYLEGNESATGARNAVMYLGTEFKPGDNPFLGVFIAYPFKMNGKFVKASGDLKLSFYKEDIPKLKELNFKLNYDNIRNTQLDAKSKHLLAMFGEDYDSIIEGGQTGDMMQP</sequence>
<dbReference type="EMBL" id="LAZR01012699">
    <property type="protein sequence ID" value="KKM25527.1"/>
    <property type="molecule type" value="Genomic_DNA"/>
</dbReference>
<dbReference type="InterPro" id="IPR023211">
    <property type="entry name" value="DNA_pol_palm_dom_sf"/>
</dbReference>
<dbReference type="PANTHER" id="PTHR10322:SF23">
    <property type="entry name" value="DNA POLYMERASE DELTA CATALYTIC SUBUNIT"/>
    <property type="match status" value="1"/>
</dbReference>
<protein>
    <recommendedName>
        <fullName evidence="1">DNA-directed DNA polymerase</fullName>
        <ecNumber evidence="1">2.7.7.7</ecNumber>
    </recommendedName>
</protein>
<keyword evidence="2" id="KW-0808">Transferase</keyword>
<keyword evidence="4" id="KW-0239">DNA-directed DNA polymerase</keyword>
<name>A0A0F9IDM2_9ZZZZ</name>
<evidence type="ECO:0000256" key="6">
    <source>
        <dbReference type="ARBA" id="ARBA00049244"/>
    </source>
</evidence>
<comment type="caution">
    <text evidence="8">The sequence shown here is derived from an EMBL/GenBank/DDBJ whole genome shotgun (WGS) entry which is preliminary data.</text>
</comment>
<dbReference type="Pfam" id="PF00136">
    <property type="entry name" value="DNA_pol_B"/>
    <property type="match status" value="1"/>
</dbReference>
<comment type="catalytic activity">
    <reaction evidence="6">
        <text>DNA(n) + a 2'-deoxyribonucleoside 5'-triphosphate = DNA(n+1) + diphosphate</text>
        <dbReference type="Rhea" id="RHEA:22508"/>
        <dbReference type="Rhea" id="RHEA-COMP:17339"/>
        <dbReference type="Rhea" id="RHEA-COMP:17340"/>
        <dbReference type="ChEBI" id="CHEBI:33019"/>
        <dbReference type="ChEBI" id="CHEBI:61560"/>
        <dbReference type="ChEBI" id="CHEBI:173112"/>
        <dbReference type="EC" id="2.7.7.7"/>
    </reaction>
</comment>
<dbReference type="AlphaFoldDB" id="A0A0F9IDM2"/>
<feature type="non-terminal residue" evidence="8">
    <location>
        <position position="1"/>
    </location>
</feature>
<dbReference type="Gene3D" id="3.90.1600.10">
    <property type="entry name" value="Palm domain of DNA polymerase"/>
    <property type="match status" value="1"/>
</dbReference>
<feature type="domain" description="DNA-directed DNA polymerase family B multifunctional" evidence="7">
    <location>
        <begin position="154"/>
        <end position="474"/>
    </location>
</feature>
<gene>
    <name evidence="8" type="ORF">LCGC14_1594060</name>
</gene>
<organism evidence="8">
    <name type="scientific">marine sediment metagenome</name>
    <dbReference type="NCBI Taxonomy" id="412755"/>
    <lineage>
        <taxon>unclassified sequences</taxon>
        <taxon>metagenomes</taxon>
        <taxon>ecological metagenomes</taxon>
    </lineage>
</organism>
<evidence type="ECO:0000256" key="4">
    <source>
        <dbReference type="ARBA" id="ARBA00022932"/>
    </source>
</evidence>
<evidence type="ECO:0000256" key="2">
    <source>
        <dbReference type="ARBA" id="ARBA00022679"/>
    </source>
</evidence>
<evidence type="ECO:0000313" key="8">
    <source>
        <dbReference type="EMBL" id="KKM25527.1"/>
    </source>
</evidence>
<dbReference type="GO" id="GO:0000166">
    <property type="term" value="F:nucleotide binding"/>
    <property type="evidence" value="ECO:0007669"/>
    <property type="project" value="InterPro"/>
</dbReference>
<accession>A0A0F9IDM2</accession>
<dbReference type="GO" id="GO:0003887">
    <property type="term" value="F:DNA-directed DNA polymerase activity"/>
    <property type="evidence" value="ECO:0007669"/>
    <property type="project" value="UniProtKB-KW"/>
</dbReference>
<keyword evidence="3" id="KW-0548">Nucleotidyltransferase</keyword>
<evidence type="ECO:0000259" key="7">
    <source>
        <dbReference type="Pfam" id="PF00136"/>
    </source>
</evidence>
<keyword evidence="5" id="KW-0238">DNA-binding</keyword>
<dbReference type="GO" id="GO:0006261">
    <property type="term" value="P:DNA-templated DNA replication"/>
    <property type="evidence" value="ECO:0007669"/>
    <property type="project" value="TreeGrafter"/>
</dbReference>
<evidence type="ECO:0000256" key="1">
    <source>
        <dbReference type="ARBA" id="ARBA00012417"/>
    </source>
</evidence>
<dbReference type="SUPFAM" id="SSF56672">
    <property type="entry name" value="DNA/RNA polymerases"/>
    <property type="match status" value="1"/>
</dbReference>